<gene>
    <name evidence="10" type="ORF">CPB84DRAFT_1792062</name>
</gene>
<feature type="active site" description="For GATase activity" evidence="6">
    <location>
        <position position="2"/>
    </location>
</feature>
<dbReference type="EMBL" id="JADNYJ010000134">
    <property type="protein sequence ID" value="KAF8881167.1"/>
    <property type="molecule type" value="Genomic_DNA"/>
</dbReference>
<dbReference type="PROSITE" id="PS51278">
    <property type="entry name" value="GATASE_TYPE_2"/>
    <property type="match status" value="1"/>
</dbReference>
<name>A0A9P5NFZ1_GYMJU</name>
<evidence type="ECO:0000313" key="10">
    <source>
        <dbReference type="EMBL" id="KAF8881167.1"/>
    </source>
</evidence>
<feature type="domain" description="Glutamine amidotransferase type-2" evidence="9">
    <location>
        <begin position="2"/>
        <end position="215"/>
    </location>
</feature>
<proteinExistence type="inferred from homology"/>
<feature type="site" description="Important for beta-aspartyl-AMP intermediate formation" evidence="8">
    <location>
        <position position="359"/>
    </location>
</feature>
<keyword evidence="11" id="KW-1185">Reference proteome</keyword>
<sequence length="670" mass="74994">MCGITASYVTSTEATPDKSTLEAQLKASIRVLKHRGPDASGTYISNDGRVGLGHARLSIIDVEGGHQPLHDSEGTVHAVVNGELYDYADLRQKLEEQGRVFQTFSDSELVIHLYKVHGYNLVQFLRGEFAFIIYDSERKVLFAVRDRFGVKPIYYTLLNERLLIASEMKALMKFGWKPEWDVHSIVETGEFNDNRTVFKGVYKLPTAHQLIFTRMGQLKIQPYWDHTFNNRHVPETRSVEQIIQGVRERMVDAVRARLRSDVPLAVSLSGGLDSASIAGIASALLKEKDPAAKVVTFTLAFPERGDRQAEFIGAECHMVKPSEADLIAKFDDVVYHCEHAMVLNETIRRLGYKVCLTGEGSDENQGGYSFLLADFLRAPDPAAQSLGIPLPSASELQTSLEMRQGLPPPQDHVAIDEYSLTDQQLGRAMLGGISFGRFWATLGLPMKVINPAVLKEFTVDGRSVVVAEGFRPEARAKMIDGTWHPFHSALYSVSTIMLPLLLNQVGDRPELANSIEGRQPFTDHKLVEYMNTVPPYIIENLTPETPDGEWTFTEKWVLRQAVKPFVTEEIYSRRKAQYNAPIPHTKQNGDASGMGKPPLTPLQVYLKERVTQERVDRLGFLNWGSIGALLDEYYPETPKDGGLDRRARVLLSVSGYTVLQDKFNVPTAVF</sequence>
<dbReference type="InterPro" id="IPR033738">
    <property type="entry name" value="AsnB_N"/>
</dbReference>
<dbReference type="GO" id="GO:0004066">
    <property type="term" value="F:asparagine synthase (glutamine-hydrolyzing) activity"/>
    <property type="evidence" value="ECO:0007669"/>
    <property type="project" value="InterPro"/>
</dbReference>
<dbReference type="CDD" id="cd01991">
    <property type="entry name" value="Asn_synthase_B_C"/>
    <property type="match status" value="1"/>
</dbReference>
<dbReference type="InterPro" id="IPR001962">
    <property type="entry name" value="Asn_synthase"/>
</dbReference>
<dbReference type="GO" id="GO:0005829">
    <property type="term" value="C:cytosol"/>
    <property type="evidence" value="ECO:0007669"/>
    <property type="project" value="TreeGrafter"/>
</dbReference>
<organism evidence="10 11">
    <name type="scientific">Gymnopilus junonius</name>
    <name type="common">Spectacular rustgill mushroom</name>
    <name type="synonym">Gymnopilus spectabilis subsp. junonius</name>
    <dbReference type="NCBI Taxonomy" id="109634"/>
    <lineage>
        <taxon>Eukaryota</taxon>
        <taxon>Fungi</taxon>
        <taxon>Dikarya</taxon>
        <taxon>Basidiomycota</taxon>
        <taxon>Agaricomycotina</taxon>
        <taxon>Agaricomycetes</taxon>
        <taxon>Agaricomycetidae</taxon>
        <taxon>Agaricales</taxon>
        <taxon>Agaricineae</taxon>
        <taxon>Hymenogastraceae</taxon>
        <taxon>Gymnopilus</taxon>
    </lineage>
</organism>
<dbReference type="Pfam" id="PF00733">
    <property type="entry name" value="Asn_synthase"/>
    <property type="match status" value="1"/>
</dbReference>
<dbReference type="Gene3D" id="3.40.50.620">
    <property type="entry name" value="HUPs"/>
    <property type="match status" value="2"/>
</dbReference>
<dbReference type="PIRSF" id="PIRSF001589">
    <property type="entry name" value="Asn_synthetase_glu-h"/>
    <property type="match status" value="1"/>
</dbReference>
<dbReference type="InterPro" id="IPR014729">
    <property type="entry name" value="Rossmann-like_a/b/a_fold"/>
</dbReference>
<evidence type="ECO:0000256" key="3">
    <source>
        <dbReference type="ARBA" id="ARBA00022840"/>
    </source>
</evidence>
<comment type="similarity">
    <text evidence="1">Belongs to the asparagine synthetase family.</text>
</comment>
<dbReference type="OrthoDB" id="409189at2759"/>
<dbReference type="SUPFAM" id="SSF56235">
    <property type="entry name" value="N-terminal nucleophile aminohydrolases (Ntn hydrolases)"/>
    <property type="match status" value="1"/>
</dbReference>
<dbReference type="PANTHER" id="PTHR43284">
    <property type="entry name" value="ASPARAGINE SYNTHETASE (GLUTAMINE-HYDROLYZING)"/>
    <property type="match status" value="1"/>
</dbReference>
<evidence type="ECO:0000259" key="9">
    <source>
        <dbReference type="PROSITE" id="PS51278"/>
    </source>
</evidence>
<dbReference type="InterPro" id="IPR006426">
    <property type="entry name" value="Asn_synth_AEB"/>
</dbReference>
<keyword evidence="2 5" id="KW-0547">Nucleotide-binding</keyword>
<dbReference type="Pfam" id="PF13537">
    <property type="entry name" value="GATase_7"/>
    <property type="match status" value="1"/>
</dbReference>
<dbReference type="NCBIfam" id="TIGR01536">
    <property type="entry name" value="asn_synth_AEB"/>
    <property type="match status" value="1"/>
</dbReference>
<evidence type="ECO:0000256" key="8">
    <source>
        <dbReference type="PIRSR" id="PIRSR001589-3"/>
    </source>
</evidence>
<dbReference type="Gene3D" id="3.60.20.10">
    <property type="entry name" value="Glutamine Phosphoribosylpyrophosphate, subunit 1, domain 1"/>
    <property type="match status" value="1"/>
</dbReference>
<keyword evidence="4 6" id="KW-0315">Glutamine amidotransferase</keyword>
<protein>
    <submittedName>
        <fullName evidence="10">Asparagine synthase</fullName>
    </submittedName>
</protein>
<keyword evidence="6" id="KW-0028">Amino-acid biosynthesis</keyword>
<evidence type="ECO:0000256" key="6">
    <source>
        <dbReference type="PIRSR" id="PIRSR001589-1"/>
    </source>
</evidence>
<feature type="binding site" evidence="7">
    <location>
        <position position="106"/>
    </location>
    <ligand>
        <name>L-glutamine</name>
        <dbReference type="ChEBI" id="CHEBI:58359"/>
    </ligand>
</feature>
<evidence type="ECO:0000256" key="5">
    <source>
        <dbReference type="PIRNR" id="PIRNR001589"/>
    </source>
</evidence>
<dbReference type="InterPro" id="IPR051786">
    <property type="entry name" value="ASN_synthetase/amidase"/>
</dbReference>
<dbReference type="AlphaFoldDB" id="A0A9P5NFZ1"/>
<reference evidence="10" key="1">
    <citation type="submission" date="2020-11" db="EMBL/GenBank/DDBJ databases">
        <authorList>
            <consortium name="DOE Joint Genome Institute"/>
            <person name="Ahrendt S."/>
            <person name="Riley R."/>
            <person name="Andreopoulos W."/>
            <person name="LaButti K."/>
            <person name="Pangilinan J."/>
            <person name="Ruiz-duenas F.J."/>
            <person name="Barrasa J.M."/>
            <person name="Sanchez-Garcia M."/>
            <person name="Camarero S."/>
            <person name="Miyauchi S."/>
            <person name="Serrano A."/>
            <person name="Linde D."/>
            <person name="Babiker R."/>
            <person name="Drula E."/>
            <person name="Ayuso-Fernandez I."/>
            <person name="Pacheco R."/>
            <person name="Padilla G."/>
            <person name="Ferreira P."/>
            <person name="Barriuso J."/>
            <person name="Kellner H."/>
            <person name="Castanera R."/>
            <person name="Alfaro M."/>
            <person name="Ramirez L."/>
            <person name="Pisabarro A.G."/>
            <person name="Kuo A."/>
            <person name="Tritt A."/>
            <person name="Lipzen A."/>
            <person name="He G."/>
            <person name="Yan M."/>
            <person name="Ng V."/>
            <person name="Cullen D."/>
            <person name="Martin F."/>
            <person name="Rosso M.-N."/>
            <person name="Henrissat B."/>
            <person name="Hibbett D."/>
            <person name="Martinez A.T."/>
            <person name="Grigoriev I.V."/>
        </authorList>
    </citation>
    <scope>NUCLEOTIDE SEQUENCE</scope>
    <source>
        <strain evidence="10">AH 44721</strain>
    </source>
</reference>
<comment type="caution">
    <text evidence="10">The sequence shown here is derived from an EMBL/GenBank/DDBJ whole genome shotgun (WGS) entry which is preliminary data.</text>
</comment>
<evidence type="ECO:0000256" key="1">
    <source>
        <dbReference type="ARBA" id="ARBA00005752"/>
    </source>
</evidence>
<accession>A0A9P5NFZ1</accession>
<dbReference type="CDD" id="cd00712">
    <property type="entry name" value="AsnB"/>
    <property type="match status" value="1"/>
</dbReference>
<dbReference type="PANTHER" id="PTHR43284:SF1">
    <property type="entry name" value="ASPARAGINE SYNTHETASE"/>
    <property type="match status" value="1"/>
</dbReference>
<evidence type="ECO:0000313" key="11">
    <source>
        <dbReference type="Proteomes" id="UP000724874"/>
    </source>
</evidence>
<dbReference type="SUPFAM" id="SSF52402">
    <property type="entry name" value="Adenine nucleotide alpha hydrolases-like"/>
    <property type="match status" value="1"/>
</dbReference>
<keyword evidence="6" id="KW-0061">Asparagine biosynthesis</keyword>
<dbReference type="InterPro" id="IPR017932">
    <property type="entry name" value="GATase_2_dom"/>
</dbReference>
<dbReference type="GO" id="GO:0005524">
    <property type="term" value="F:ATP binding"/>
    <property type="evidence" value="ECO:0007669"/>
    <property type="project" value="UniProtKB-KW"/>
</dbReference>
<dbReference type="GO" id="GO:0006529">
    <property type="term" value="P:asparagine biosynthetic process"/>
    <property type="evidence" value="ECO:0007669"/>
    <property type="project" value="UniProtKB-KW"/>
</dbReference>
<dbReference type="Proteomes" id="UP000724874">
    <property type="component" value="Unassembled WGS sequence"/>
</dbReference>
<evidence type="ECO:0000256" key="7">
    <source>
        <dbReference type="PIRSR" id="PIRSR001589-2"/>
    </source>
</evidence>
<keyword evidence="3 5" id="KW-0067">ATP-binding</keyword>
<dbReference type="InterPro" id="IPR029055">
    <property type="entry name" value="Ntn_hydrolases_N"/>
</dbReference>
<evidence type="ECO:0000256" key="4">
    <source>
        <dbReference type="ARBA" id="ARBA00022962"/>
    </source>
</evidence>
<evidence type="ECO:0000256" key="2">
    <source>
        <dbReference type="ARBA" id="ARBA00022741"/>
    </source>
</evidence>